<evidence type="ECO:0000256" key="5">
    <source>
        <dbReference type="ARBA" id="ARBA00022889"/>
    </source>
</evidence>
<evidence type="ECO:0000256" key="4">
    <source>
        <dbReference type="ARBA" id="ARBA00022737"/>
    </source>
</evidence>
<organism evidence="11 13">
    <name type="scientific">Arctia plantaginis</name>
    <name type="common">Wood tiger moth</name>
    <name type="synonym">Phalaena plantaginis</name>
    <dbReference type="NCBI Taxonomy" id="874455"/>
    <lineage>
        <taxon>Eukaryota</taxon>
        <taxon>Metazoa</taxon>
        <taxon>Ecdysozoa</taxon>
        <taxon>Arthropoda</taxon>
        <taxon>Hexapoda</taxon>
        <taxon>Insecta</taxon>
        <taxon>Pterygota</taxon>
        <taxon>Neoptera</taxon>
        <taxon>Endopterygota</taxon>
        <taxon>Lepidoptera</taxon>
        <taxon>Glossata</taxon>
        <taxon>Ditrysia</taxon>
        <taxon>Noctuoidea</taxon>
        <taxon>Erebidae</taxon>
        <taxon>Arctiinae</taxon>
        <taxon>Arctia</taxon>
    </lineage>
</organism>
<evidence type="ECO:0000313" key="13">
    <source>
        <dbReference type="Proteomes" id="UP000494106"/>
    </source>
</evidence>
<dbReference type="InterPro" id="IPR038678">
    <property type="entry name" value="Spondin_N_sf"/>
</dbReference>
<dbReference type="Proteomes" id="UP000494256">
    <property type="component" value="Unassembled WGS sequence"/>
</dbReference>
<dbReference type="Gene3D" id="2.20.100.10">
    <property type="entry name" value="Thrombospondin type-1 (TSP1) repeat"/>
    <property type="match status" value="1"/>
</dbReference>
<evidence type="ECO:0000313" key="12">
    <source>
        <dbReference type="EMBL" id="CAB3238532.1"/>
    </source>
</evidence>
<evidence type="ECO:0000313" key="14">
    <source>
        <dbReference type="Proteomes" id="UP000494256"/>
    </source>
</evidence>
<dbReference type="EMBL" id="CADEBD010000306">
    <property type="protein sequence ID" value="CAB3238532.1"/>
    <property type="molecule type" value="Genomic_DNA"/>
</dbReference>
<feature type="region of interest" description="Disordered" evidence="8">
    <location>
        <begin position="366"/>
        <end position="404"/>
    </location>
</feature>
<dbReference type="OrthoDB" id="347314at2759"/>
<keyword evidence="3" id="KW-0964">Secreted</keyword>
<dbReference type="InterPro" id="IPR009465">
    <property type="entry name" value="Spondin_N"/>
</dbReference>
<dbReference type="PROSITE" id="PS51020">
    <property type="entry name" value="SPONDIN"/>
    <property type="match status" value="1"/>
</dbReference>
<dbReference type="InterPro" id="IPR036383">
    <property type="entry name" value="TSP1_rpt_sf"/>
</dbReference>
<protein>
    <recommendedName>
        <fullName evidence="2">Spondin-1</fullName>
    </recommendedName>
    <alternativeName>
        <fullName evidence="7">F-spondin</fullName>
    </alternativeName>
</protein>
<evidence type="ECO:0000256" key="8">
    <source>
        <dbReference type="SAM" id="MobiDB-lite"/>
    </source>
</evidence>
<keyword evidence="6" id="KW-1015">Disulfide bond</keyword>
<dbReference type="PROSITE" id="PS51019">
    <property type="entry name" value="REELIN"/>
    <property type="match status" value="1"/>
</dbReference>
<proteinExistence type="predicted"/>
<feature type="compositionally biased region" description="Acidic residues" evidence="8">
    <location>
        <begin position="366"/>
        <end position="399"/>
    </location>
</feature>
<accession>A0A8S0ZIQ2</accession>
<dbReference type="Gene3D" id="2.60.40.4060">
    <property type="entry name" value="Reeler domain"/>
    <property type="match status" value="1"/>
</dbReference>
<reference evidence="13 14" key="1">
    <citation type="submission" date="2020-04" db="EMBL/GenBank/DDBJ databases">
        <authorList>
            <person name="Wallbank WR R."/>
            <person name="Pardo Diaz C."/>
            <person name="Kozak K."/>
            <person name="Martin S."/>
            <person name="Jiggins C."/>
            <person name="Moest M."/>
            <person name="Warren A I."/>
            <person name="Byers J.R.P. K."/>
            <person name="Montejo-Kovacevich G."/>
            <person name="Yen C E."/>
        </authorList>
    </citation>
    <scope>NUCLEOTIDE SEQUENCE [LARGE SCALE GENOMIC DNA]</scope>
</reference>
<evidence type="ECO:0000256" key="1">
    <source>
        <dbReference type="ARBA" id="ARBA00004498"/>
    </source>
</evidence>
<dbReference type="Proteomes" id="UP000494106">
    <property type="component" value="Unassembled WGS sequence"/>
</dbReference>
<dbReference type="PROSITE" id="PS50092">
    <property type="entry name" value="TSP1"/>
    <property type="match status" value="1"/>
</dbReference>
<dbReference type="NCBIfam" id="NF038123">
    <property type="entry name" value="NF038123_dom"/>
    <property type="match status" value="1"/>
</dbReference>
<keyword evidence="13" id="KW-1185">Reference proteome</keyword>
<evidence type="ECO:0000256" key="7">
    <source>
        <dbReference type="ARBA" id="ARBA00030964"/>
    </source>
</evidence>
<sequence>MGRDAKNFYTPAQTYVLTIRTSVKDRPFKWFMITAEDPDVDKNIYDFGTKDVDVGILKTLDTGHLSRYSESCYSTVESTDFSEKSKIEVHWVSPKQSSRNQTIRLRATVAENNEAWYEGDDLTIVLYKDNKKSLDSPPTEPIETCNLCSEARYEVIFAGKWSRVAHPRLYPSKPDENGYSHMVGASHAFDYTLWEQDSEASDGLKQLAEGNTTAQLENEIIRVMGETNGTRTLIRGKRRHHPFMSEPSHALFRVDRYHHMFSIVVGMRPSPDWFLGTSKFELCTKDGWYEGSTIPLYPWDAGTMDGDSYESMRSKTNPEDTVKRVEVGSFNRNSPFYQMNLNDLKPFACLTVRRLDVYPVLNADCSESEEEVNVDEEQTQPEEKDGEEEETEEEPEEPVLAESKQKLESADNCYLGTWGAWSPCTPDDGICGNGFKTRARYRGDRNIYFESYSNQDNFEAQSKSSNCEGSQDSKLVEYKNCFKDCY</sequence>
<evidence type="ECO:0000256" key="2">
    <source>
        <dbReference type="ARBA" id="ARBA00019594"/>
    </source>
</evidence>
<evidence type="ECO:0000259" key="9">
    <source>
        <dbReference type="PROSITE" id="PS51019"/>
    </source>
</evidence>
<evidence type="ECO:0000256" key="3">
    <source>
        <dbReference type="ARBA" id="ARBA00022530"/>
    </source>
</evidence>
<dbReference type="InterPro" id="IPR000884">
    <property type="entry name" value="TSP1_rpt"/>
</dbReference>
<comment type="subcellular location">
    <subcellularLocation>
        <location evidence="1">Secreted</location>
        <location evidence="1">Extracellular space</location>
        <location evidence="1">Extracellular matrix</location>
    </subcellularLocation>
</comment>
<keyword evidence="4" id="KW-0677">Repeat</keyword>
<dbReference type="InterPro" id="IPR051418">
    <property type="entry name" value="Spondin/Thrombospondin_T1"/>
</dbReference>
<feature type="domain" description="Reelin" evidence="9">
    <location>
        <begin position="1"/>
        <end position="141"/>
    </location>
</feature>
<dbReference type="InterPro" id="IPR002861">
    <property type="entry name" value="Reeler_dom"/>
</dbReference>
<dbReference type="InterPro" id="IPR042307">
    <property type="entry name" value="Reeler_sf"/>
</dbReference>
<dbReference type="GO" id="GO:0031012">
    <property type="term" value="C:extracellular matrix"/>
    <property type="evidence" value="ECO:0007669"/>
    <property type="project" value="TreeGrafter"/>
</dbReference>
<keyword evidence="3" id="KW-0272">Extracellular matrix</keyword>
<dbReference type="CDD" id="cd08544">
    <property type="entry name" value="Reeler"/>
    <property type="match status" value="1"/>
</dbReference>
<dbReference type="EMBL" id="CADEBC010000479">
    <property type="protein sequence ID" value="CAB3233351.1"/>
    <property type="molecule type" value="Genomic_DNA"/>
</dbReference>
<gene>
    <name evidence="11" type="ORF">APLA_LOCUS5207</name>
    <name evidence="12" type="ORF">APLA_LOCUS8276</name>
</gene>
<dbReference type="AlphaFoldDB" id="A0A8S0ZIQ2"/>
<evidence type="ECO:0000313" key="11">
    <source>
        <dbReference type="EMBL" id="CAB3233351.1"/>
    </source>
</evidence>
<evidence type="ECO:0000259" key="10">
    <source>
        <dbReference type="PROSITE" id="PS51020"/>
    </source>
</evidence>
<comment type="caution">
    <text evidence="11">The sequence shown here is derived from an EMBL/GenBank/DDBJ whole genome shotgun (WGS) entry which is preliminary data.</text>
</comment>
<feature type="domain" description="Spondin" evidence="10">
    <location>
        <begin position="141"/>
        <end position="335"/>
    </location>
</feature>
<dbReference type="PANTHER" id="PTHR11311:SF16">
    <property type="entry name" value="SPONDIN-1"/>
    <property type="match status" value="1"/>
</dbReference>
<evidence type="ECO:0000256" key="6">
    <source>
        <dbReference type="ARBA" id="ARBA00023157"/>
    </source>
</evidence>
<dbReference type="PANTHER" id="PTHR11311">
    <property type="entry name" value="SPONDIN"/>
    <property type="match status" value="1"/>
</dbReference>
<dbReference type="Pfam" id="PF02014">
    <property type="entry name" value="Reeler"/>
    <property type="match status" value="1"/>
</dbReference>
<dbReference type="GO" id="GO:0007155">
    <property type="term" value="P:cell adhesion"/>
    <property type="evidence" value="ECO:0007669"/>
    <property type="project" value="UniProtKB-KW"/>
</dbReference>
<dbReference type="Gene3D" id="2.60.40.2130">
    <property type="entry name" value="F-spondin domain"/>
    <property type="match status" value="1"/>
</dbReference>
<name>A0A8S0ZIQ2_ARCPL</name>
<dbReference type="Pfam" id="PF06468">
    <property type="entry name" value="Spond_N"/>
    <property type="match status" value="1"/>
</dbReference>
<keyword evidence="5" id="KW-0130">Cell adhesion</keyword>